<dbReference type="GO" id="GO:0090374">
    <property type="term" value="P:oligopeptide export from mitochondrion"/>
    <property type="evidence" value="ECO:0007669"/>
    <property type="project" value="TreeGrafter"/>
</dbReference>
<feature type="transmembrane region" description="Helical" evidence="12">
    <location>
        <begin position="2422"/>
        <end position="2445"/>
    </location>
</feature>
<feature type="compositionally biased region" description="Low complexity" evidence="11">
    <location>
        <begin position="665"/>
        <end position="674"/>
    </location>
</feature>
<comment type="subcellular location">
    <subcellularLocation>
        <location evidence="1">Cell membrane</location>
        <topology evidence="1">Multi-pass membrane protein</topology>
    </subcellularLocation>
</comment>
<feature type="compositionally biased region" description="Low complexity" evidence="11">
    <location>
        <begin position="2796"/>
        <end position="2805"/>
    </location>
</feature>
<dbReference type="GO" id="GO:0010329">
    <property type="term" value="F:auxin efflux transmembrane transporter activity"/>
    <property type="evidence" value="ECO:0007669"/>
    <property type="project" value="UniProtKB-ARBA"/>
</dbReference>
<keyword evidence="5" id="KW-0677">Repeat</keyword>
<feature type="region of interest" description="Disordered" evidence="11">
    <location>
        <begin position="2762"/>
        <end position="2808"/>
    </location>
</feature>
<keyword evidence="3" id="KW-0813">Transport</keyword>
<feature type="transmembrane region" description="Helical" evidence="12">
    <location>
        <begin position="2323"/>
        <end position="2344"/>
    </location>
</feature>
<feature type="compositionally biased region" description="Basic and acidic residues" evidence="11">
    <location>
        <begin position="3443"/>
        <end position="3458"/>
    </location>
</feature>
<keyword evidence="9 12" id="KW-0472">Membrane</keyword>
<dbReference type="Gene3D" id="1.20.1560.10">
    <property type="entry name" value="ABC transporter type 1, transmembrane domain"/>
    <property type="match status" value="5"/>
</dbReference>
<dbReference type="CDD" id="cd03249">
    <property type="entry name" value="ABC_MTABC3_MDL1_MDL2"/>
    <property type="match status" value="6"/>
</dbReference>
<feature type="transmembrane region" description="Helical" evidence="12">
    <location>
        <begin position="4388"/>
        <end position="4411"/>
    </location>
</feature>
<name>A0AAD6LSY7_9ROSI</name>
<feature type="domain" description="ABC transmembrane type-1" evidence="14">
    <location>
        <begin position="1882"/>
        <end position="2160"/>
    </location>
</feature>
<evidence type="ECO:0000256" key="11">
    <source>
        <dbReference type="SAM" id="MobiDB-lite"/>
    </source>
</evidence>
<feature type="domain" description="ABC transporter" evidence="13">
    <location>
        <begin position="4487"/>
        <end position="4724"/>
    </location>
</feature>
<feature type="domain" description="ABC transmembrane type-1" evidence="14">
    <location>
        <begin position="2323"/>
        <end position="2393"/>
    </location>
</feature>
<dbReference type="FunFam" id="1.20.1560.10:FF:000044">
    <property type="entry name" value="ABC transporter B family member 9"/>
    <property type="match status" value="2"/>
</dbReference>
<feature type="compositionally biased region" description="Basic and acidic residues" evidence="11">
    <location>
        <begin position="22"/>
        <end position="45"/>
    </location>
</feature>
<keyword evidence="7" id="KW-0067">ATP-binding</keyword>
<dbReference type="InterPro" id="IPR011527">
    <property type="entry name" value="ABC1_TM_dom"/>
</dbReference>
<accession>A0AAD6LSY7</accession>
<evidence type="ECO:0000259" key="13">
    <source>
        <dbReference type="PROSITE" id="PS50893"/>
    </source>
</evidence>
<evidence type="ECO:0000256" key="9">
    <source>
        <dbReference type="ARBA" id="ARBA00023136"/>
    </source>
</evidence>
<feature type="transmembrane region" description="Helical" evidence="12">
    <location>
        <begin position="3082"/>
        <end position="3104"/>
    </location>
</feature>
<feature type="transmembrane region" description="Helical" evidence="12">
    <location>
        <begin position="768"/>
        <end position="784"/>
    </location>
</feature>
<feature type="region of interest" description="Disordered" evidence="11">
    <location>
        <begin position="1787"/>
        <end position="1827"/>
    </location>
</feature>
<feature type="domain" description="ABC transmembrane type-1" evidence="14">
    <location>
        <begin position="4166"/>
        <end position="4452"/>
    </location>
</feature>
<evidence type="ECO:0000256" key="6">
    <source>
        <dbReference type="ARBA" id="ARBA00022741"/>
    </source>
</evidence>
<protein>
    <submittedName>
        <fullName evidence="15">ABC transporter B family member 11</fullName>
    </submittedName>
</protein>
<feature type="transmembrane region" description="Helical" evidence="12">
    <location>
        <begin position="724"/>
        <end position="747"/>
    </location>
</feature>
<feature type="domain" description="ABC transmembrane type-1" evidence="14">
    <location>
        <begin position="728"/>
        <end position="1007"/>
    </location>
</feature>
<dbReference type="FunFam" id="1.20.1560.10:FF:000018">
    <property type="entry name" value="ATP-binding cassette subfamily B member 11"/>
    <property type="match status" value="1"/>
</dbReference>
<feature type="compositionally biased region" description="Basic and acidic residues" evidence="11">
    <location>
        <begin position="1192"/>
        <end position="1201"/>
    </location>
</feature>
<keyword evidence="6" id="KW-0547">Nucleotide-binding</keyword>
<feature type="transmembrane region" description="Helical" evidence="12">
    <location>
        <begin position="2013"/>
        <end position="2038"/>
    </location>
</feature>
<feature type="transmembrane region" description="Helical" evidence="12">
    <location>
        <begin position="2855"/>
        <end position="2878"/>
    </location>
</feature>
<feature type="transmembrane region" description="Helical" evidence="12">
    <location>
        <begin position="64"/>
        <end position="88"/>
    </location>
</feature>
<feature type="transmembrane region" description="Helical" evidence="12">
    <location>
        <begin position="4206"/>
        <end position="4222"/>
    </location>
</feature>
<reference evidence="15" key="1">
    <citation type="journal article" date="2023" name="Mol. Ecol. Resour.">
        <title>Chromosome-level genome assembly of a triploid poplar Populus alba 'Berolinensis'.</title>
        <authorList>
            <person name="Chen S."/>
            <person name="Yu Y."/>
            <person name="Wang X."/>
            <person name="Wang S."/>
            <person name="Zhang T."/>
            <person name="Zhou Y."/>
            <person name="He R."/>
            <person name="Meng N."/>
            <person name="Wang Y."/>
            <person name="Liu W."/>
            <person name="Liu Z."/>
            <person name="Liu J."/>
            <person name="Guo Q."/>
            <person name="Huang H."/>
            <person name="Sederoff R.R."/>
            <person name="Wang G."/>
            <person name="Qu G."/>
            <person name="Chen S."/>
        </authorList>
    </citation>
    <scope>NUCLEOTIDE SEQUENCE</scope>
    <source>
        <strain evidence="15">SC-2020</strain>
    </source>
</reference>
<dbReference type="PROSITE" id="PS50893">
    <property type="entry name" value="ABC_TRANSPORTER_2"/>
    <property type="match status" value="8"/>
</dbReference>
<feature type="region of interest" description="Disordered" evidence="11">
    <location>
        <begin position="3418"/>
        <end position="3458"/>
    </location>
</feature>
<comment type="caution">
    <text evidence="15">The sequence shown here is derived from an EMBL/GenBank/DDBJ whole genome shotgun (WGS) entry which is preliminary data.</text>
</comment>
<dbReference type="GO" id="GO:0005743">
    <property type="term" value="C:mitochondrial inner membrane"/>
    <property type="evidence" value="ECO:0007669"/>
    <property type="project" value="TreeGrafter"/>
</dbReference>
<dbReference type="PANTHER" id="PTHR43394:SF16">
    <property type="entry name" value="ABC TRANSPORTER B FAMILY MEMBER 4-LIKE ISOFORM X1"/>
    <property type="match status" value="1"/>
</dbReference>
<dbReference type="PROSITE" id="PS00211">
    <property type="entry name" value="ABC_TRANSPORTER_1"/>
    <property type="match status" value="6"/>
</dbReference>
<feature type="region of interest" description="Disordered" evidence="11">
    <location>
        <begin position="631"/>
        <end position="677"/>
    </location>
</feature>
<evidence type="ECO:0000259" key="14">
    <source>
        <dbReference type="PROSITE" id="PS50929"/>
    </source>
</evidence>
<gene>
    <name evidence="15" type="ORF">NC653_033147</name>
</gene>
<evidence type="ECO:0000256" key="1">
    <source>
        <dbReference type="ARBA" id="ARBA00004651"/>
    </source>
</evidence>
<organism evidence="15 16">
    <name type="scientific">Populus alba x Populus x berolinensis</name>
    <dbReference type="NCBI Taxonomy" id="444605"/>
    <lineage>
        <taxon>Eukaryota</taxon>
        <taxon>Viridiplantae</taxon>
        <taxon>Streptophyta</taxon>
        <taxon>Embryophyta</taxon>
        <taxon>Tracheophyta</taxon>
        <taxon>Spermatophyta</taxon>
        <taxon>Magnoliopsida</taxon>
        <taxon>eudicotyledons</taxon>
        <taxon>Gunneridae</taxon>
        <taxon>Pentapetalae</taxon>
        <taxon>rosids</taxon>
        <taxon>fabids</taxon>
        <taxon>Malpighiales</taxon>
        <taxon>Salicaceae</taxon>
        <taxon>Saliceae</taxon>
        <taxon>Populus</taxon>
    </lineage>
</organism>
<feature type="transmembrane region" description="Helical" evidence="12">
    <location>
        <begin position="4297"/>
        <end position="4322"/>
    </location>
</feature>
<dbReference type="SUPFAM" id="SSF52540">
    <property type="entry name" value="P-loop containing nucleoside triphosphate hydrolases"/>
    <property type="match status" value="8"/>
</dbReference>
<feature type="transmembrane region" description="Helical" evidence="12">
    <location>
        <begin position="854"/>
        <end position="884"/>
    </location>
</feature>
<feature type="domain" description="ABC transmembrane type-1" evidence="14">
    <location>
        <begin position="2859"/>
        <end position="3145"/>
    </location>
</feature>
<feature type="transmembrane region" description="Helical" evidence="12">
    <location>
        <begin position="3116"/>
        <end position="3134"/>
    </location>
</feature>
<feature type="domain" description="ABC transporter" evidence="13">
    <location>
        <begin position="2521"/>
        <end position="2757"/>
    </location>
</feature>
<feature type="transmembrane region" description="Helical" evidence="12">
    <location>
        <begin position="3731"/>
        <end position="3754"/>
    </location>
</feature>
<dbReference type="SUPFAM" id="SSF90123">
    <property type="entry name" value="ABC transporter transmembrane region"/>
    <property type="match status" value="8"/>
</dbReference>
<dbReference type="InterPro" id="IPR003593">
    <property type="entry name" value="AAA+_ATPase"/>
</dbReference>
<dbReference type="PROSITE" id="PS50929">
    <property type="entry name" value="ABC_TM1F"/>
    <property type="match status" value="9"/>
</dbReference>
<comment type="similarity">
    <text evidence="2">Belongs to the ABC transporter superfamily. ABCB family. Multidrug resistance exporter (TC 3.A.1.201) subfamily.</text>
</comment>
<feature type="transmembrane region" description="Helical" evidence="12">
    <location>
        <begin position="1447"/>
        <end position="1470"/>
    </location>
</feature>
<feature type="compositionally biased region" description="Basic and acidic residues" evidence="11">
    <location>
        <begin position="3427"/>
        <end position="3436"/>
    </location>
</feature>
<dbReference type="GO" id="GO:0016887">
    <property type="term" value="F:ATP hydrolysis activity"/>
    <property type="evidence" value="ECO:0007669"/>
    <property type="project" value="InterPro"/>
</dbReference>
<feature type="domain" description="ABC transporter" evidence="13">
    <location>
        <begin position="1546"/>
        <end position="1782"/>
    </location>
</feature>
<dbReference type="EMBL" id="JAQIZT010000014">
    <property type="protein sequence ID" value="KAJ6972750.1"/>
    <property type="molecule type" value="Genomic_DNA"/>
</dbReference>
<evidence type="ECO:0000256" key="2">
    <source>
        <dbReference type="ARBA" id="ARBA00007577"/>
    </source>
</evidence>
<dbReference type="InterPro" id="IPR027417">
    <property type="entry name" value="P-loop_NTPase"/>
</dbReference>
<feature type="transmembrane region" description="Helical" evidence="12">
    <location>
        <begin position="1922"/>
        <end position="1938"/>
    </location>
</feature>
<dbReference type="FunFam" id="3.40.50.300:FF:003496">
    <property type="entry name" value="Cullin-associated NEDD8-dissociated protein 1"/>
    <property type="match status" value="2"/>
</dbReference>
<feature type="domain" description="ABC transporter" evidence="13">
    <location>
        <begin position="390"/>
        <end position="626"/>
    </location>
</feature>
<feature type="domain" description="ABC transmembrane type-1" evidence="14">
    <location>
        <begin position="1288"/>
        <end position="1511"/>
    </location>
</feature>
<feature type="region of interest" description="Disordered" evidence="11">
    <location>
        <begin position="4730"/>
        <end position="4754"/>
    </location>
</feature>
<dbReference type="FunFam" id="3.40.50.300:FF:000066">
    <property type="entry name" value="ABC transporter B family member 1"/>
    <property type="match status" value="6"/>
</dbReference>
<evidence type="ECO:0000256" key="8">
    <source>
        <dbReference type="ARBA" id="ARBA00022989"/>
    </source>
</evidence>
<feature type="transmembrane region" description="Helical" evidence="12">
    <location>
        <begin position="3654"/>
        <end position="3674"/>
    </location>
</feature>
<evidence type="ECO:0000313" key="16">
    <source>
        <dbReference type="Proteomes" id="UP001164929"/>
    </source>
</evidence>
<dbReference type="FunFam" id="1.20.1560.10:FF:000009">
    <property type="entry name" value="ABC transporter B family member 1"/>
    <property type="match status" value="4"/>
</dbReference>
<feature type="compositionally biased region" description="Basic and acidic residues" evidence="11">
    <location>
        <begin position="4071"/>
        <end position="4085"/>
    </location>
</feature>
<feature type="transmembrane region" description="Helical" evidence="12">
    <location>
        <begin position="985"/>
        <end position="1006"/>
    </location>
</feature>
<feature type="transmembrane region" description="Helical" evidence="12">
    <location>
        <begin position="1370"/>
        <end position="1390"/>
    </location>
</feature>
<keyword evidence="8 12" id="KW-1133">Transmembrane helix</keyword>
<feature type="transmembrane region" description="Helical" evidence="12">
    <location>
        <begin position="293"/>
        <end position="314"/>
    </location>
</feature>
<dbReference type="Pfam" id="PF00005">
    <property type="entry name" value="ABC_tran"/>
    <property type="match status" value="8"/>
</dbReference>
<proteinExistence type="inferred from homology"/>
<dbReference type="Pfam" id="PF00664">
    <property type="entry name" value="ABC_membrane"/>
    <property type="match status" value="8"/>
</dbReference>
<feature type="domain" description="ABC transporter" evidence="13">
    <location>
        <begin position="3830"/>
        <end position="4066"/>
    </location>
</feature>
<feature type="transmembrane region" description="Helical" evidence="12">
    <location>
        <begin position="951"/>
        <end position="973"/>
    </location>
</feature>
<dbReference type="GO" id="GO:0010328">
    <property type="term" value="F:auxin influx transmembrane transporter activity"/>
    <property type="evidence" value="ECO:0007669"/>
    <property type="project" value="UniProtKB-ARBA"/>
</dbReference>
<feature type="transmembrane region" description="Helical" evidence="12">
    <location>
        <begin position="1347"/>
        <end position="1364"/>
    </location>
</feature>
<feature type="transmembrane region" description="Helical" evidence="12">
    <location>
        <begin position="2985"/>
        <end position="3015"/>
    </location>
</feature>
<feature type="region of interest" description="Disordered" evidence="11">
    <location>
        <begin position="1843"/>
        <end position="1866"/>
    </location>
</feature>
<dbReference type="GO" id="GO:0005886">
    <property type="term" value="C:plasma membrane"/>
    <property type="evidence" value="ECO:0007669"/>
    <property type="project" value="UniProtKB-SubCell"/>
</dbReference>
<evidence type="ECO:0000256" key="7">
    <source>
        <dbReference type="ARBA" id="ARBA00022840"/>
    </source>
</evidence>
<evidence type="ECO:0000256" key="3">
    <source>
        <dbReference type="ARBA" id="ARBA00022448"/>
    </source>
</evidence>
<feature type="domain" description="ABC transmembrane type-1" evidence="14">
    <location>
        <begin position="68"/>
        <end position="355"/>
    </location>
</feature>
<keyword evidence="4 12" id="KW-0812">Transmembrane</keyword>
<feature type="domain" description="ABC transmembrane type-1" evidence="14">
    <location>
        <begin position="3478"/>
        <end position="3795"/>
    </location>
</feature>
<keyword evidence="10" id="KW-0325">Glycoprotein</keyword>
<evidence type="ECO:0000256" key="5">
    <source>
        <dbReference type="ARBA" id="ARBA00022737"/>
    </source>
</evidence>
<dbReference type="InterPro" id="IPR039421">
    <property type="entry name" value="Type_1_exporter"/>
</dbReference>
<feature type="transmembrane region" description="Helical" evidence="12">
    <location>
        <begin position="3631"/>
        <end position="3648"/>
    </location>
</feature>
<keyword evidence="16" id="KW-1185">Reference proteome</keyword>
<dbReference type="FunFam" id="1.20.1560.10:FF:000025">
    <property type="entry name" value="ABC transporter B family member 9"/>
    <property type="match status" value="2"/>
</dbReference>
<dbReference type="Proteomes" id="UP001164929">
    <property type="component" value="Chromosome 14"/>
</dbReference>
<feature type="region of interest" description="Disordered" evidence="11">
    <location>
        <begin position="4127"/>
        <end position="4150"/>
    </location>
</feature>
<feature type="transmembrane region" description="Helical" evidence="12">
    <location>
        <begin position="1878"/>
        <end position="1902"/>
    </location>
</feature>
<feature type="domain" description="ABC transporter" evidence="13">
    <location>
        <begin position="3180"/>
        <end position="3417"/>
    </location>
</feature>
<feature type="transmembrane region" description="Helical" evidence="12">
    <location>
        <begin position="2899"/>
        <end position="2915"/>
    </location>
</feature>
<feature type="region of interest" description="Disordered" evidence="11">
    <location>
        <begin position="4071"/>
        <end position="4111"/>
    </location>
</feature>
<evidence type="ECO:0000256" key="10">
    <source>
        <dbReference type="ARBA" id="ARBA00023180"/>
    </source>
</evidence>
<feature type="transmembrane region" description="Helical" evidence="12">
    <location>
        <begin position="115"/>
        <end position="135"/>
    </location>
</feature>
<feature type="compositionally biased region" description="Basic and acidic residues" evidence="11">
    <location>
        <begin position="631"/>
        <end position="642"/>
    </location>
</feature>
<dbReference type="NCBIfam" id="NF007739">
    <property type="entry name" value="PRK10419.1"/>
    <property type="match status" value="8"/>
</dbReference>
<feature type="compositionally biased region" description="Basic and acidic residues" evidence="11">
    <location>
        <begin position="1208"/>
        <end position="1223"/>
    </location>
</feature>
<dbReference type="NCBIfam" id="NF010167">
    <property type="entry name" value="PRK13648.1"/>
    <property type="match status" value="8"/>
</dbReference>
<dbReference type="InterPro" id="IPR003439">
    <property type="entry name" value="ABC_transporter-like_ATP-bd"/>
</dbReference>
<evidence type="ECO:0000256" key="4">
    <source>
        <dbReference type="ARBA" id="ARBA00022692"/>
    </source>
</evidence>
<evidence type="ECO:0000313" key="15">
    <source>
        <dbReference type="EMBL" id="KAJ6972750.1"/>
    </source>
</evidence>
<dbReference type="InterPro" id="IPR036640">
    <property type="entry name" value="ABC1_TM_sf"/>
</dbReference>
<feature type="domain" description="ABC transporter" evidence="13">
    <location>
        <begin position="1046"/>
        <end position="1288"/>
    </location>
</feature>
<dbReference type="CDD" id="cd18578">
    <property type="entry name" value="ABC_6TM_Pgp_ABCB1_D2_like"/>
    <property type="match status" value="4"/>
</dbReference>
<dbReference type="Gene3D" id="3.40.50.300">
    <property type="entry name" value="P-loop containing nucleotide triphosphate hydrolases"/>
    <property type="match status" value="8"/>
</dbReference>
<feature type="domain" description="ABC transmembrane type-1" evidence="14">
    <location>
        <begin position="2398"/>
        <end position="2486"/>
    </location>
</feature>
<feature type="transmembrane region" description="Helical" evidence="12">
    <location>
        <begin position="2096"/>
        <end position="2119"/>
    </location>
</feature>
<feature type="transmembrane region" description="Helical" evidence="12">
    <location>
        <begin position="217"/>
        <end position="238"/>
    </location>
</feature>
<feature type="region of interest" description="Disordered" evidence="11">
    <location>
        <begin position="1184"/>
        <end position="1223"/>
    </location>
</feature>
<dbReference type="SMART" id="SM00382">
    <property type="entry name" value="AAA"/>
    <property type="match status" value="8"/>
</dbReference>
<feature type="transmembrane region" description="Helical" evidence="12">
    <location>
        <begin position="191"/>
        <end position="211"/>
    </location>
</feature>
<dbReference type="GO" id="GO:0015421">
    <property type="term" value="F:ABC-type oligopeptide transporter activity"/>
    <property type="evidence" value="ECO:0007669"/>
    <property type="project" value="TreeGrafter"/>
</dbReference>
<feature type="transmembrane region" description="Helical" evidence="12">
    <location>
        <begin position="4162"/>
        <end position="4186"/>
    </location>
</feature>
<feature type="region of interest" description="Disordered" evidence="11">
    <location>
        <begin position="1"/>
        <end position="45"/>
    </location>
</feature>
<feature type="domain" description="ABC transporter" evidence="13">
    <location>
        <begin position="2195"/>
        <end position="2440"/>
    </location>
</feature>
<dbReference type="GO" id="GO:0005524">
    <property type="term" value="F:ATP binding"/>
    <property type="evidence" value="ECO:0007669"/>
    <property type="project" value="UniProtKB-KW"/>
</dbReference>
<evidence type="ECO:0000256" key="12">
    <source>
        <dbReference type="SAM" id="Phobius"/>
    </source>
</evidence>
<feature type="compositionally biased region" description="Basic and acidic residues" evidence="11">
    <location>
        <begin position="2762"/>
        <end position="2773"/>
    </location>
</feature>
<dbReference type="NCBIfam" id="NF008453">
    <property type="entry name" value="PRK11308.1"/>
    <property type="match status" value="8"/>
</dbReference>
<dbReference type="InterPro" id="IPR017871">
    <property type="entry name" value="ABC_transporter-like_CS"/>
</dbReference>
<dbReference type="PANTHER" id="PTHR43394">
    <property type="entry name" value="ATP-DEPENDENT PERMEASE MDL1, MITOCHONDRIAL"/>
    <property type="match status" value="1"/>
</dbReference>
<feature type="compositionally biased region" description="Basic and acidic residues" evidence="11">
    <location>
        <begin position="1787"/>
        <end position="1801"/>
    </location>
</feature>
<dbReference type="CDD" id="cd18577">
    <property type="entry name" value="ABC_6TM_Pgp_ABCB1_D1_like"/>
    <property type="match status" value="3"/>
</dbReference>
<sequence length="4754" mass="514471">MAVENGRNGDKSMDEASTSKSLEVEEKSSGGRGDQQEPVKSKGDEETKTVPFLKLFSFADSTDILLMILGTIGAVGNGASLPIMSILFGDLVNSFGQNQNNKQVVDLVTKVSLNFVYLGIGSAVAAFLQVACWMVTGERQAARIRGTYLKTILKQDVAFFDKETNTGEVVGRMSGDTVLIQDAMGEKVGKFIQLVSTFIGGFIIAFVKGWLLTLVMLSSIPLLVIAGAGLAIIIARMASRGQTAYAKAATVVEQAIGSIRTVASFTGEKRAISNYKKFLATAYNSGVQEGFTAGLGLGIVMLLIFCSYALAIWFGGKMVLEKGYNGGHVVNVIVAVLTGSMSLGQASPCMSAFAAGRAAAYKMFETINRKPEIDSSDTRGKILDDISGDVELRDVYFTYPARPDEQIFSGFSLFIPSGTTTALVGQSGSGKSTVISLIERFYDPEAGEVLIDGTNLKEFQLKWIRDKIGLVSQEPVLFASSIKDNIAYGKDGATNEEIRAAAELANAAKFIDKLPQGIDTMVGEHGTQLSGGQKQRIAIARAILKDPRILLLDEATSALDAESERIVQEALDRIMVNRTTVIVAHRLSTVRNADMIAVIYRGKMVEKGSHSELLEDPEGAYSQLIRLQEVNKESKQETEGPKKSALSAESLRQSSQRISLKRSISRGSSGVGHSSRNELSVSFGLPTGFNVPDDPTSELEVSPQKQQPPDVPISRLAYLNKPEVPVLIAGSIAAILNGVIFPIYGLLLSSVIKILFEPPDELRKDSKFWALMFMTLGLASFVVYPTQKYLFSVAGCKLIQRVRSMCFEKVVHMEVGWFDEPEHSSGAIGARLSADAAIVRAVVGDSLSQLVQNIASAVAGLVIAFTASWQLALVVLVLIPLIGLNGFVQVKFMKGFSADAKKMYEEASQVANDAVGSIRTVASFCAEEKVMQLYRRKCEGPMRTGIRQGMISGTGFGVSFFLLFSVYATTFYVGAQLVQHGKTTFAKVFFALTMAAIGISQSSSFAPDSSKAKVAVASIFAIIDRKSKIDPSDESGKTLDTVNGEIELHHISFKYPSRPDIEIFRDLSLAIHSGKTVALVGESGSGKSTVISLLQRFYDPDSGHITLDGIDIQSLQLKWLRQQMGLVSQEPVLFNETIRANIAYGKEGNATEAEILAASELANAHKFISGLQQVGVMALENGRNGESMDEATTSKRQEGKENSSGPNKELEKQERSKEDEKTKTVPFPKLFSFADSTDTVLMIIGSIGAVGNGISLPLMSILLGDVINSFGQNQHNENVVHLVSKVACWMVTGERQAARIRGTYLKTILRQDIAFFDKETNTGEVVGRMSGDTVLIQDAMGEKVGKFIQLLSTFFGGFVIAFVQGWLLTLVMLSSIPLIVIAGAAMSIIISRKASRGQTAYAKAAIVVEQTLGSIRTVASFTCEEQAISNYQKFLITAYKSGVQEGLAAGLGIGIVMLVIFSSYALAIWFGGKLILEKGYTGGTVINVIVALLVGSTSLGQASPCMSAFVAGQAAASKMFQTISREPKIDAYEMRGKIMEDINGDIELRDVYFSYPARPDDQIFSGLSLLVPSGITAALVGQSGSGKSTVISLIERFYDPQAGEVLIDGINLKEFQLKWIREKIGLVSQEPVLFTSSIRDNIAYGKDGATTEEIRAVAELANAAKFIDKLPQGLDTMVGEHGTQMSGGQKQRIAIARAILKDPRILLLDEATSALDAESERVVQEALDRIMVSRTTLIVAHRLSTVRNVDLISVIHHGKIVEKGSHSELLKDPEGAYSQLIRLQEVNKESEHETEDHKSDIAMESFRQSSPRISLKRSLSRGSSGVGSPFSVSLGLHTTGFSVPDTDNAPGEVEASSHKPKTPDGPIRRLAYLNKPEIPVLIAGSIAAILNGVIFPVFGVLLSNVIKTFFEPPHELRKDSKFWALMFMTLGLASFLVFPTQTYLFSVAGCKLIQRIRSICFEKVVHMEVGWFDEPEHSSGVIGARLSADAATVRALVGDSLAQMVQNIASATAGLVIAFTACWQLALIILVLIPLVGLNGIIQIKFMRGFSADAKVANDAVGSIRTVASFCAEEKVMQLYKKKCEGPMEKGIKQGLICGTGFGVSFFLLFSVYATSFYAGAQLVQHGKTTLAEVFRVFFALTMAAIGISQTSSFGPDSSGAKTAAASIFSIIDRKSKMDPSDESGTKLDSVRGEIELHHISFKYPTRPDIQILRDLSLVIHSGKTVALVGESGSGKSTVISLLQRFYDPDSGHITLDGIDIQSLQLKWLRQQTGLVSQEPVLFNETIRANIAYGKEGNATEAEILAASELPMHTRSLVVSLNFVYLGIGSAVAAFLQVACWMVTGERQAARIRGTYLKTILKQDVAFFDKETNTGEVVGRMSGDTVLIQDAMGCIIYREKRAISNYKKFLATAYNSGVQEGFTAGLGLGIVMLLIFCSYALAIWFGGKMVLEKGYNGGHVVNVIVAVLTGSMSLGQASPCMSAFAAGRAAAYKMFETINRKPEIDSSDTRGKILDDISGDVELRDVYFTYPARPDEQIFSGFSLFIPSGTTTALVGQSGSGKSTVISLIERFYDPEAGEVLIDGTNLKEFQLKWIRDKIGLVSQEPVLFASSIKDNIAYGKDGATNEEIRAAAELANAAKFIDKLPQGIDTMVGEHGTQLSGGQKQRIAIARAILKDPRILLLDEATSALDAESERIVQEALDRIMVNRTTVIVAHRLSTVRNADMIAVIYRGKMVEKGSHSELLEDPEGAYSQLIRLQEVNKESKQETEGPKKSALSAESLRQSSQRISLKRSISRGSSGVGHSSRNELSVSFGLPTGFNVPDDPTSELEVSPQKQQPPDVPISRLAYLNKPEVPVLIAGSIAAILNGVIFPIYGLLLSSVIKILFEPPDELRKDSKFWALMFMTLGLASFVVYPTQKYLFSVAGCKLIQRVRSMCFEKVVHMEVGWFDEPEHSSGAIGARLSADAAIVRAVVGDSLSQLVQNIASAVAGLVIAFTASWQLALVVLVLIPLIGLNGFVQVKFMKGFSADAKKMYEEASQVANDAVGSIRTVASFCAEEKVMQLYRRKCEGPMRTGIRQGMISGTGFGVSFFLLFSVYATTFYVGAQLVQHGKTTFAKVFRVFFALTMAAIGISQSSSFAPDSSKAKVAVASIFAIIDRKSKIDPSDESGKTLDTVNGEIELHHISFKYPSRPDIEIFRDLSLAIHSGKTVALVGESGSGKSTVISLLQRFYDPDSGHITLDGIDIQSLQLKWLRQQMGLVSQEPVLFNETIRANIAYGKEGNATEAEILAASELANAHKFISGLQQGYDTVVGERGTQLSGGQKQRVAIARAMVKSPKILLLDEATSALDAESERVVQDALDRVMVSRTTVVVAHRLSTIKNADVIAVVKNGVIVEKGKHETLIHIKDGFYASLNGRNGESMDEATTSKRQEGKENSSGPNKELEKQERSKEDEKTKTVPFPKLFSFADSTDTVLMIIGSIGAVGNGISLPLMSILLGDVINSFGQNQHNENVVHLVSKVSLKFIYLAVGSGVGSFLREYIPNNANVQKVSCFSGIWDLLKLFCCLSEVACWMVTGERQAARIRGTYLKTILRQDIAFFDKETNTGEVVGRMSGDTVLIQDAMGEKVGKFIQLLSTFFGGFVIAFVQGWLLTLVMLSSIPLIVIAGAAMSIIISRKASRGQTAYAKAAIVVEQTLGSIRTVASFTCEEQAISNYQKFLITAYKSGVQEGLAAGLGIGIVMLVIFSSYALAIWFGGKLILEKGYTGGTVINVIVALLVGSTSLGQASPCMSAFVAGQAAASKMFQTISREPKIDAYEMRGKIMEDINGDIELRDVYFSYPARPDDQIFSGLSLLVPSGITAALVGQSGSGKSTVISLIERFYDPQAGEVLIDGINLKEFQLKWIREKIGLVSQEPVLFTSSIRDNIAYGKDGATTEEIRAVAELANAAKFIDKLPQGLDTMVGEHGTQMSGGQKQRIAIARAILKDPRILLLDEATSALDAESERVVQEALDRIMVSRTTLIVAHRLSTVRNVDLISVIHHGKIVEKGSHSELLKDPEGAYSQLIRLQEVNKESEHETEDHKSDIAMESFRQSSPRISLKRSLSRGSSGVGSPFSVSLGLHTTGFSVPDTDNAPGEVEASSHKPKTPDGPIRRLAYLNKPEIPVLIAGSIAAILNGVIFPVFGVLLSNVIKTFFEPPHELRKDSKFWALMFMTLGLASFLVFPTQTYLFSVAGCKLIQRIRSICFEKVVHMEVGWFDEPEHSSGVIGARLSADAATVRALVGDSLAQMVQNIASATAGLVIAFTACWQLALIILVLIPLVGLNGIIQIKFMRGFSADAKMMYEEASQVANDAVGSIRTVASFCAEEKVMQLYKKKCEGPMEKGIKQGLICGTGFGVSFFLLFSVYATSFYAGAQLVQHGKTTLAEVFRVFFALTMAAIGISQTSSFGPDSSGAKTAAASIFSIIDRKSKMDPSDESGTKLDSVRGEIELHHISFKYPTRPDIQILRDLSLVIHSGKTVALVGESGSGKSTVISLLQRFYDPHSGHITLDGVDIQSLQLRWLRQQMGLVSQEPVLFNDTIRANIAYGKQGKATETEILAASELANAHNFISSLQQGYDTIVGERGVQLSGGQKQRVAIARAIVKSPRVLLLDEATSALDAESERAVQDALDRVVVDRTTVVVAHRLSTIKNADVIAVVKNGVIVEKGKHDTLINIKDGFYASLQERSRWGGPSEIDLDDDDSSHETARCPENTAS</sequence>